<organism evidence="2 3">
    <name type="scientific">Caenorhabditis remanei</name>
    <name type="common">Caenorhabditis vulgaris</name>
    <dbReference type="NCBI Taxonomy" id="31234"/>
    <lineage>
        <taxon>Eukaryota</taxon>
        <taxon>Metazoa</taxon>
        <taxon>Ecdysozoa</taxon>
        <taxon>Nematoda</taxon>
        <taxon>Chromadorea</taxon>
        <taxon>Rhabditida</taxon>
        <taxon>Rhabditina</taxon>
        <taxon>Rhabditomorpha</taxon>
        <taxon>Rhabditoidea</taxon>
        <taxon>Rhabditidae</taxon>
        <taxon>Peloderinae</taxon>
        <taxon>Caenorhabditis</taxon>
    </lineage>
</organism>
<dbReference type="AlphaFoldDB" id="A0A6A5GXD3"/>
<dbReference type="GeneID" id="78776160"/>
<reference evidence="2 3" key="1">
    <citation type="submission" date="2019-12" db="EMBL/GenBank/DDBJ databases">
        <title>Chromosome-level assembly of the Caenorhabditis remanei genome.</title>
        <authorList>
            <person name="Teterina A.A."/>
            <person name="Willis J.H."/>
            <person name="Phillips P.C."/>
        </authorList>
    </citation>
    <scope>NUCLEOTIDE SEQUENCE [LARGE SCALE GENOMIC DNA]</scope>
    <source>
        <strain evidence="2 3">PX506</strain>
        <tissue evidence="2">Whole organism</tissue>
    </source>
</reference>
<name>A0A6A5GXD3_CAERE</name>
<dbReference type="CTD" id="78776160"/>
<dbReference type="Proteomes" id="UP000483820">
    <property type="component" value="Chromosome IV"/>
</dbReference>
<feature type="compositionally biased region" description="Low complexity" evidence="1">
    <location>
        <begin position="38"/>
        <end position="53"/>
    </location>
</feature>
<proteinExistence type="predicted"/>
<sequence>MSKTYSYTRVTTHSNGLPPKSPPEGAARLFAGGIRPCSALHSGSSSSTLNTAGMDRSSRRIPSSHGGHGDDRYC</sequence>
<dbReference type="EMBL" id="WUAV01000004">
    <property type="protein sequence ID" value="KAF1759296.1"/>
    <property type="molecule type" value="Genomic_DNA"/>
</dbReference>
<dbReference type="KEGG" id="crq:GCK72_015760"/>
<gene>
    <name evidence="2" type="ORF">GCK72_015760</name>
</gene>
<accession>A0A6A5GXD3</accession>
<evidence type="ECO:0000256" key="1">
    <source>
        <dbReference type="SAM" id="MobiDB-lite"/>
    </source>
</evidence>
<feature type="compositionally biased region" description="Polar residues" evidence="1">
    <location>
        <begin position="1"/>
        <end position="15"/>
    </location>
</feature>
<protein>
    <submittedName>
        <fullName evidence="2">Uncharacterized protein</fullName>
    </submittedName>
</protein>
<evidence type="ECO:0000313" key="2">
    <source>
        <dbReference type="EMBL" id="KAF1759296.1"/>
    </source>
</evidence>
<comment type="caution">
    <text evidence="2">The sequence shown here is derived from an EMBL/GenBank/DDBJ whole genome shotgun (WGS) entry which is preliminary data.</text>
</comment>
<feature type="region of interest" description="Disordered" evidence="1">
    <location>
        <begin position="1"/>
        <end position="74"/>
    </location>
</feature>
<dbReference type="RefSeq" id="XP_053585885.1">
    <property type="nucleotide sequence ID" value="XM_053731113.1"/>
</dbReference>
<evidence type="ECO:0000313" key="3">
    <source>
        <dbReference type="Proteomes" id="UP000483820"/>
    </source>
</evidence>